<keyword evidence="1" id="KW-0732">Signal</keyword>
<dbReference type="Proteomes" id="UP000093173">
    <property type="component" value="Unassembled WGS sequence"/>
</dbReference>
<name>A0A1B9QY22_9VIBR</name>
<keyword evidence="3" id="KW-1185">Reference proteome</keyword>
<evidence type="ECO:0000313" key="2">
    <source>
        <dbReference type="EMBL" id="OCH75062.1"/>
    </source>
</evidence>
<sequence length="201" mass="22940">MSRRLLNRILVVVCLVMAPSYASAEASTFLRPFLSQEAPLSLSQLRENTDLYDCGLEQDDQEFCSDEIRYYKTRVVVTLLVGSDTRVTKVKLSADFSPIHYTDLQLNLRKDGFHIVEVRKAGRHFLVAEEIRLADRQAADKALIEFMNQGAIDDSIEVRWQLAHKTHTKNKEVEAVFQSHNEGIEITFYVSKDSDAAETQE</sequence>
<dbReference type="RefSeq" id="WP_065576968.1">
    <property type="nucleotide sequence ID" value="NZ_JBNGCH010000575.1"/>
</dbReference>
<protein>
    <submittedName>
        <fullName evidence="2">Uncharacterized protein</fullName>
    </submittedName>
</protein>
<dbReference type="AlphaFoldDB" id="A0A1B9QY22"/>
<organism evidence="2 3">
    <name type="scientific">Vibrio genomosp. F10</name>
    <dbReference type="NCBI Taxonomy" id="723171"/>
    <lineage>
        <taxon>Bacteria</taxon>
        <taxon>Pseudomonadati</taxon>
        <taxon>Pseudomonadota</taxon>
        <taxon>Gammaproteobacteria</taxon>
        <taxon>Vibrionales</taxon>
        <taxon>Vibrionaceae</taxon>
        <taxon>Vibrio</taxon>
    </lineage>
</organism>
<feature type="signal peptide" evidence="1">
    <location>
        <begin position="1"/>
        <end position="24"/>
    </location>
</feature>
<proteinExistence type="predicted"/>
<dbReference type="EMBL" id="MAJZ01000575">
    <property type="protein sequence ID" value="OCH75062.1"/>
    <property type="molecule type" value="Genomic_DNA"/>
</dbReference>
<feature type="chain" id="PRO_5008634736" evidence="1">
    <location>
        <begin position="25"/>
        <end position="201"/>
    </location>
</feature>
<evidence type="ECO:0000256" key="1">
    <source>
        <dbReference type="SAM" id="SignalP"/>
    </source>
</evidence>
<gene>
    <name evidence="2" type="ORF">A6E14_02055</name>
</gene>
<accession>A0A1B9QY22</accession>
<reference evidence="3" key="1">
    <citation type="submission" date="2016-06" db="EMBL/GenBank/DDBJ databases">
        <authorList>
            <person name="Hehemann J.-H."/>
            <person name="Arevalo P."/>
            <person name="Datta M.S."/>
            <person name="Polz M.F."/>
        </authorList>
    </citation>
    <scope>NUCLEOTIDE SEQUENCE [LARGE SCALE GENOMIC DNA]</scope>
    <source>
        <strain evidence="3">9CSC122</strain>
    </source>
</reference>
<evidence type="ECO:0000313" key="3">
    <source>
        <dbReference type="Proteomes" id="UP000093173"/>
    </source>
</evidence>
<comment type="caution">
    <text evidence="2">The sequence shown here is derived from an EMBL/GenBank/DDBJ whole genome shotgun (WGS) entry which is preliminary data.</text>
</comment>